<dbReference type="EMBL" id="JAKMXF010000011">
    <property type="protein sequence ID" value="KAI6661596.1"/>
    <property type="molecule type" value="Genomic_DNA"/>
</dbReference>
<accession>A0AAV7KJI7</accession>
<evidence type="ECO:0000256" key="5">
    <source>
        <dbReference type="ARBA" id="ARBA00022927"/>
    </source>
</evidence>
<keyword evidence="13" id="KW-0175">Coiled coil</keyword>
<dbReference type="PANTHER" id="PTHR12960">
    <property type="entry name" value="GLE-1-RELATED"/>
    <property type="match status" value="1"/>
</dbReference>
<dbReference type="Proteomes" id="UP001165289">
    <property type="component" value="Unassembled WGS sequence"/>
</dbReference>
<dbReference type="GO" id="GO:0005737">
    <property type="term" value="C:cytoplasm"/>
    <property type="evidence" value="ECO:0007669"/>
    <property type="project" value="TreeGrafter"/>
</dbReference>
<keyword evidence="5" id="KW-0653">Protein transport</keyword>
<evidence type="ECO:0000256" key="6">
    <source>
        <dbReference type="ARBA" id="ARBA00023010"/>
    </source>
</evidence>
<dbReference type="GO" id="GO:0005543">
    <property type="term" value="F:phospholipid binding"/>
    <property type="evidence" value="ECO:0007669"/>
    <property type="project" value="TreeGrafter"/>
</dbReference>
<dbReference type="AlphaFoldDB" id="A0AAV7KJI7"/>
<evidence type="ECO:0000256" key="4">
    <source>
        <dbReference type="ARBA" id="ARBA00022816"/>
    </source>
</evidence>
<dbReference type="PANTHER" id="PTHR12960:SF0">
    <property type="entry name" value="MRNA EXPORT FACTOR GLE1"/>
    <property type="match status" value="1"/>
</dbReference>
<evidence type="ECO:0000256" key="7">
    <source>
        <dbReference type="ARBA" id="ARBA00023132"/>
    </source>
</evidence>
<evidence type="ECO:0000256" key="10">
    <source>
        <dbReference type="ARBA" id="ARBA00026227"/>
    </source>
</evidence>
<keyword evidence="4" id="KW-0509">mRNA transport</keyword>
<dbReference type="InterPro" id="IPR012476">
    <property type="entry name" value="GLE1"/>
</dbReference>
<reference evidence="15 16" key="1">
    <citation type="journal article" date="2023" name="BMC Biol.">
        <title>The compact genome of the sponge Oopsacas minuta (Hexactinellida) is lacking key metazoan core genes.</title>
        <authorList>
            <person name="Santini S."/>
            <person name="Schenkelaars Q."/>
            <person name="Jourda C."/>
            <person name="Duchesne M."/>
            <person name="Belahbib H."/>
            <person name="Rocher C."/>
            <person name="Selva M."/>
            <person name="Riesgo A."/>
            <person name="Vervoort M."/>
            <person name="Leys S.P."/>
            <person name="Kodjabachian L."/>
            <person name="Le Bivic A."/>
            <person name="Borchiellini C."/>
            <person name="Claverie J.M."/>
            <person name="Renard E."/>
        </authorList>
    </citation>
    <scope>NUCLEOTIDE SEQUENCE [LARGE SCALE GENOMIC DNA]</scope>
    <source>
        <strain evidence="15">SPO-2</strain>
    </source>
</reference>
<evidence type="ECO:0000256" key="2">
    <source>
        <dbReference type="ARBA" id="ARBA00011056"/>
    </source>
</evidence>
<evidence type="ECO:0000256" key="11">
    <source>
        <dbReference type="ARBA" id="ARBA00029983"/>
    </source>
</evidence>
<dbReference type="GO" id="GO:0031369">
    <property type="term" value="F:translation initiation factor binding"/>
    <property type="evidence" value="ECO:0007669"/>
    <property type="project" value="TreeGrafter"/>
</dbReference>
<protein>
    <recommendedName>
        <fullName evidence="10">mRNA export factor GLE1</fullName>
    </recommendedName>
    <alternativeName>
        <fullName evidence="12">GLE1 RNA export mediator</fullName>
    </alternativeName>
    <alternativeName>
        <fullName evidence="11">Nucleoporin GLE1</fullName>
    </alternativeName>
</protein>
<feature type="coiled-coil region" evidence="13">
    <location>
        <begin position="240"/>
        <end position="274"/>
    </location>
</feature>
<keyword evidence="8" id="KW-0539">Nucleus</keyword>
<keyword evidence="3" id="KW-0813">Transport</keyword>
<comment type="function">
    <text evidence="9">Required for the export of mRNAs containing poly(A) tails from the nucleus into the cytoplasm. May be involved in the terminal step of the mRNA transport through the nuclear pore complex (NPC).</text>
</comment>
<sequence>MTGSVSSSFTTEFNESGRINESLHSLLDQLILSEEIDQDEFVDCRSNIDSEIDSFHSEIPRKNQTIINYTFSTKQDLLFEDEEYSFSQPIQLKMFQQQLGARRRSRTEPKPILQRKGSDNYDVNQNENIKKLKLQFAKKSDRNISNLETVQKQSILVTKYSNIGKEILSFTNIFDQLKHAVSSCPEQLQNTQLYRYARDFIGKIATQLLQFENRNYNQVSDLENAFAQLGSDIAKVSLTIGELQAARVKYQTDIDKQKQQQQQQQQQIMLLQQQQLQIQTAPQHHMIHTSTPIHPPKSNENFSDNFFKLSNLKSPIQNSPIQPPQELIKQLETLETKCSAWEKQWKRDKIMNFKRVANTTINAISSHDVDSLIEKIYILHKLLSGQIINAFNLSFKAESEDETDYFSNLITNKLIKKAEQEISSNSKSAHPIACVVVCLCSNHLCLANLMLASLYRSCPIIAGIFPTQTQINSKEYLLSIGHKVKDNKLEDLEEFSTRVKGILRLYTCIMQFPIEGIKTVFPIKLHFHGLDMAWAWIVKILQGPLVPGVSDVALHEAFEFMGYRMGKIYGSQFFKLMDLARKEFVPKLSLASPAENNPSLARLKKFLDDHKTDVPETNGAFPVGFWRKNVFK</sequence>
<evidence type="ECO:0000256" key="13">
    <source>
        <dbReference type="SAM" id="Coils"/>
    </source>
</evidence>
<evidence type="ECO:0000256" key="9">
    <source>
        <dbReference type="ARBA" id="ARBA00024680"/>
    </source>
</evidence>
<evidence type="ECO:0000256" key="8">
    <source>
        <dbReference type="ARBA" id="ARBA00023242"/>
    </source>
</evidence>
<dbReference type="InterPro" id="IPR038506">
    <property type="entry name" value="GLE1-like_sf"/>
</dbReference>
<evidence type="ECO:0000313" key="15">
    <source>
        <dbReference type="EMBL" id="KAI6661596.1"/>
    </source>
</evidence>
<evidence type="ECO:0000256" key="14">
    <source>
        <dbReference type="SAM" id="MobiDB-lite"/>
    </source>
</evidence>
<evidence type="ECO:0000256" key="3">
    <source>
        <dbReference type="ARBA" id="ARBA00022448"/>
    </source>
</evidence>
<evidence type="ECO:0000256" key="12">
    <source>
        <dbReference type="ARBA" id="ARBA00030897"/>
    </source>
</evidence>
<evidence type="ECO:0000256" key="1">
    <source>
        <dbReference type="ARBA" id="ARBA00004567"/>
    </source>
</evidence>
<gene>
    <name evidence="15" type="ORF">LOD99_13469</name>
</gene>
<evidence type="ECO:0000313" key="16">
    <source>
        <dbReference type="Proteomes" id="UP001165289"/>
    </source>
</evidence>
<keyword evidence="16" id="KW-1185">Reference proteome</keyword>
<feature type="region of interest" description="Disordered" evidence="14">
    <location>
        <begin position="101"/>
        <end position="120"/>
    </location>
</feature>
<dbReference type="GO" id="GO:0000822">
    <property type="term" value="F:inositol hexakisphosphate binding"/>
    <property type="evidence" value="ECO:0007669"/>
    <property type="project" value="TreeGrafter"/>
</dbReference>
<comment type="similarity">
    <text evidence="2">Belongs to the GLE1 family.</text>
</comment>
<organism evidence="15 16">
    <name type="scientific">Oopsacas minuta</name>
    <dbReference type="NCBI Taxonomy" id="111878"/>
    <lineage>
        <taxon>Eukaryota</taxon>
        <taxon>Metazoa</taxon>
        <taxon>Porifera</taxon>
        <taxon>Hexactinellida</taxon>
        <taxon>Hexasterophora</taxon>
        <taxon>Lyssacinosida</taxon>
        <taxon>Leucopsacidae</taxon>
        <taxon>Oopsacas</taxon>
    </lineage>
</organism>
<proteinExistence type="inferred from homology"/>
<dbReference type="GO" id="GO:0044614">
    <property type="term" value="C:nuclear pore cytoplasmic filaments"/>
    <property type="evidence" value="ECO:0007669"/>
    <property type="project" value="TreeGrafter"/>
</dbReference>
<dbReference type="Gene3D" id="1.25.40.510">
    <property type="entry name" value="GLE1-like"/>
    <property type="match status" value="1"/>
</dbReference>
<dbReference type="Pfam" id="PF07817">
    <property type="entry name" value="GLE1"/>
    <property type="match status" value="1"/>
</dbReference>
<name>A0AAV7KJI7_9METZ</name>
<keyword evidence="6" id="KW-0811">Translocation</keyword>
<dbReference type="GO" id="GO:0015031">
    <property type="term" value="P:protein transport"/>
    <property type="evidence" value="ECO:0007669"/>
    <property type="project" value="UniProtKB-KW"/>
</dbReference>
<comment type="subcellular location">
    <subcellularLocation>
        <location evidence="1">Nucleus</location>
        <location evidence="1">Nuclear pore complex</location>
    </subcellularLocation>
</comment>
<comment type="caution">
    <text evidence="15">The sequence shown here is derived from an EMBL/GenBank/DDBJ whole genome shotgun (WGS) entry which is preliminary data.</text>
</comment>
<dbReference type="GO" id="GO:0016973">
    <property type="term" value="P:poly(A)+ mRNA export from nucleus"/>
    <property type="evidence" value="ECO:0007669"/>
    <property type="project" value="InterPro"/>
</dbReference>
<keyword evidence="7" id="KW-0906">Nuclear pore complex</keyword>